<dbReference type="RefSeq" id="WP_189443420.1">
    <property type="nucleotide sequence ID" value="NZ_BMZI01000002.1"/>
</dbReference>
<dbReference type="EMBL" id="BMZI01000002">
    <property type="protein sequence ID" value="GHB12893.1"/>
    <property type="molecule type" value="Genomic_DNA"/>
</dbReference>
<dbReference type="Proteomes" id="UP000646745">
    <property type="component" value="Unassembled WGS sequence"/>
</dbReference>
<evidence type="ECO:0000256" key="1">
    <source>
        <dbReference type="SAM" id="Phobius"/>
    </source>
</evidence>
<evidence type="ECO:0000313" key="2">
    <source>
        <dbReference type="EMBL" id="GHB12893.1"/>
    </source>
</evidence>
<feature type="transmembrane region" description="Helical" evidence="1">
    <location>
        <begin position="67"/>
        <end position="89"/>
    </location>
</feature>
<accession>A0ABQ3DTZ5</accession>
<evidence type="ECO:0000313" key="3">
    <source>
        <dbReference type="Proteomes" id="UP000646745"/>
    </source>
</evidence>
<gene>
    <name evidence="2" type="ORF">GCM10009038_08650</name>
</gene>
<protein>
    <submittedName>
        <fullName evidence="2">Uncharacterized protein</fullName>
    </submittedName>
</protein>
<keyword evidence="1" id="KW-1133">Transmembrane helix</keyword>
<organism evidence="2 3">
    <name type="scientific">Salinicola rhizosphaerae</name>
    <dbReference type="NCBI Taxonomy" id="1443141"/>
    <lineage>
        <taxon>Bacteria</taxon>
        <taxon>Pseudomonadati</taxon>
        <taxon>Pseudomonadota</taxon>
        <taxon>Gammaproteobacteria</taxon>
        <taxon>Oceanospirillales</taxon>
        <taxon>Halomonadaceae</taxon>
        <taxon>Salinicola</taxon>
    </lineage>
</organism>
<sequence>MKSFNFKNRINFVKDRSKQKAKDAVSVSKWNWVTKLRRLLIFYFVLCLVAHIVSIILQSVAGIQYSFIAMALVMSALIITTLSIWAYSFGKGLGKLGYMTTKKIKGEK</sequence>
<comment type="caution">
    <text evidence="2">The sequence shown here is derived from an EMBL/GenBank/DDBJ whole genome shotgun (WGS) entry which is preliminary data.</text>
</comment>
<keyword evidence="3" id="KW-1185">Reference proteome</keyword>
<keyword evidence="1" id="KW-0472">Membrane</keyword>
<keyword evidence="1" id="KW-0812">Transmembrane</keyword>
<reference evidence="3" key="1">
    <citation type="journal article" date="2019" name="Int. J. Syst. Evol. Microbiol.">
        <title>The Global Catalogue of Microorganisms (GCM) 10K type strain sequencing project: providing services to taxonomists for standard genome sequencing and annotation.</title>
        <authorList>
            <consortium name="The Broad Institute Genomics Platform"/>
            <consortium name="The Broad Institute Genome Sequencing Center for Infectious Disease"/>
            <person name="Wu L."/>
            <person name="Ma J."/>
        </authorList>
    </citation>
    <scope>NUCLEOTIDE SEQUENCE [LARGE SCALE GENOMIC DNA]</scope>
    <source>
        <strain evidence="3">KCTC 32998</strain>
    </source>
</reference>
<feature type="transmembrane region" description="Helical" evidence="1">
    <location>
        <begin position="39"/>
        <end position="61"/>
    </location>
</feature>
<proteinExistence type="predicted"/>
<name>A0ABQ3DTZ5_9GAMM</name>